<feature type="compositionally biased region" description="Low complexity" evidence="1">
    <location>
        <begin position="387"/>
        <end position="397"/>
    </location>
</feature>
<feature type="compositionally biased region" description="Acidic residues" evidence="1">
    <location>
        <begin position="816"/>
        <end position="830"/>
    </location>
</feature>
<feature type="compositionally biased region" description="Acidic residues" evidence="1">
    <location>
        <begin position="398"/>
        <end position="407"/>
    </location>
</feature>
<dbReference type="InterPro" id="IPR020012">
    <property type="entry name" value="LysM_FimV"/>
</dbReference>
<dbReference type="InterPro" id="IPR057840">
    <property type="entry name" value="FimV_N"/>
</dbReference>
<dbReference type="RefSeq" id="WP_302722632.1">
    <property type="nucleotide sequence ID" value="NZ_JAULRU010000569.1"/>
</dbReference>
<dbReference type="InterPro" id="IPR036779">
    <property type="entry name" value="LysM_dom_sf"/>
</dbReference>
<feature type="region of interest" description="Disordered" evidence="1">
    <location>
        <begin position="933"/>
        <end position="969"/>
    </location>
</feature>
<dbReference type="Gene3D" id="3.10.350.10">
    <property type="entry name" value="LysM domain"/>
    <property type="match status" value="1"/>
</dbReference>
<dbReference type="InterPro" id="IPR020011">
    <property type="entry name" value="FimV_C"/>
</dbReference>
<sequence length="1068" mass="115079">MQLRKLFLLLGVLSLIVSRSVMALGLGEIKLNSNLNEPLDAHINLIDIGELGADQIIVRLADEGDFRRLGIDRSFFYTQLRFNVIADQPGEPFIAVTSKDAVREPFLSFVVEVRWTSGRLLREYTVLLDLPVFSDESARPIEATATPVSGTSTAVKNEPVRTAREPGAVPAERSTGSDVYGPVKANDTLWDIARAVRPGRASIQQTMLAIQRANPQAFIKGNINLLRKGQVLRIPSAQEIGSLTARQAISQVAQQNREWSGNAMGAQLDASGRSGSANRSDAGVQGQVKLAAPGTTGQGGTAQGGGYGSGSAGALADELAAAEEELQRSVSENNDLRSRVTDLEDQIETMERLLAVSNEQLAALQSSGEQESSMSTAEDTATAEQQSSVSTEVAVEPEVAEEPAPEVEESKPSATQVVRRPPEPSLMDKVMANIHWIGLAIVGLIVALFVILRKRSGASDTEHEFTSEFDDSVFETEEDTEQDAVADEFDEDLGDAFEEETVQPVEAETGDVVSEADIYIAYAKYDQAEEMLLKGLEKEVGSLPIQLKLLEVYAESGNRSAFDERYNLVAPAADQAALARANELRAQFGDAEPAADTTEEPALDELEDFGLDLDDDITGTEESDSELTLDGDDESESEPALDLDESFDLDDFAADSASNDSATEDLLDLDGEDLSLDDFELDLDEDSDGETAADPATNELELEGSETRYDLSFETDKDDQSDEHELLDFDLELDDESATGAADTETVEEPLLDLEADEPLSTQGSADEEFSLELDDTNEAQGDELSSDTDDILSLDMEDSVSEDSGLEPSVSSEPAELDDFELELDDDIESAPLLDEGLELDGNDSLESAEPESASSDTEELPDSSDDLTLDSAIDQPSESALTLESEDLEDDSDLTLDSEVSGASLDLADEDADDFDLDQAMGDLDLEALDREMADLDAPESDASVHEAAPAEPQPTANSEHDVSEDMDLSVDEDDAFDEALSGLDEGMDVDDLPTPESVAEVADDDDEDLDFLADADEVATKLDLARAYIDMGDMEGAKDILSEVTEEGNDEQKQEAQSLLEKVDS</sequence>
<feature type="region of interest" description="Disordered" evidence="1">
    <location>
        <begin position="291"/>
        <end position="312"/>
    </location>
</feature>
<dbReference type="Pfam" id="PF25800">
    <property type="entry name" value="FimV_N"/>
    <property type="match status" value="1"/>
</dbReference>
<evidence type="ECO:0000313" key="4">
    <source>
        <dbReference type="Proteomes" id="UP001273505"/>
    </source>
</evidence>
<dbReference type="InterPro" id="IPR018392">
    <property type="entry name" value="LysM"/>
</dbReference>
<organism evidence="3 4">
    <name type="scientific">Gilvimarinus gilvus</name>
    <dbReference type="NCBI Taxonomy" id="3058038"/>
    <lineage>
        <taxon>Bacteria</taxon>
        <taxon>Pseudomonadati</taxon>
        <taxon>Pseudomonadota</taxon>
        <taxon>Gammaproteobacteria</taxon>
        <taxon>Cellvibrionales</taxon>
        <taxon>Cellvibrionaceae</taxon>
        <taxon>Gilvimarinus</taxon>
    </lineage>
</organism>
<feature type="domain" description="FimV N-terminal" evidence="2">
    <location>
        <begin position="24"/>
        <end position="131"/>
    </location>
</feature>
<evidence type="ECO:0000313" key="3">
    <source>
        <dbReference type="EMBL" id="MDX6849708.1"/>
    </source>
</evidence>
<name>A0ABU4S1H6_9GAMM</name>
<keyword evidence="4" id="KW-1185">Reference proteome</keyword>
<evidence type="ECO:0000259" key="2">
    <source>
        <dbReference type="Pfam" id="PF25800"/>
    </source>
</evidence>
<feature type="region of interest" description="Disordered" evidence="1">
    <location>
        <begin position="1048"/>
        <end position="1068"/>
    </location>
</feature>
<feature type="region of interest" description="Disordered" evidence="1">
    <location>
        <begin position="363"/>
        <end position="420"/>
    </location>
</feature>
<feature type="compositionally biased region" description="Acidic residues" evidence="1">
    <location>
        <begin position="728"/>
        <end position="737"/>
    </location>
</feature>
<accession>A0ABU4S1H6</accession>
<feature type="compositionally biased region" description="Basic and acidic residues" evidence="1">
    <location>
        <begin position="705"/>
        <end position="715"/>
    </location>
</feature>
<dbReference type="NCBIfam" id="TIGR03505">
    <property type="entry name" value="FimV_core"/>
    <property type="match status" value="1"/>
</dbReference>
<feature type="compositionally biased region" description="Acidic residues" evidence="1">
    <location>
        <begin position="745"/>
        <end position="758"/>
    </location>
</feature>
<feature type="compositionally biased region" description="Acidic residues" evidence="1">
    <location>
        <begin position="681"/>
        <end position="691"/>
    </location>
</feature>
<dbReference type="EMBL" id="JAXAFO010000014">
    <property type="protein sequence ID" value="MDX6849708.1"/>
    <property type="molecule type" value="Genomic_DNA"/>
</dbReference>
<feature type="compositionally biased region" description="Acidic residues" evidence="1">
    <location>
        <begin position="837"/>
        <end position="851"/>
    </location>
</feature>
<feature type="compositionally biased region" description="Acidic residues" evidence="1">
    <location>
        <begin position="858"/>
        <end position="870"/>
    </location>
</feature>
<feature type="region of interest" description="Disordered" evidence="1">
    <location>
        <begin position="681"/>
        <end position="921"/>
    </location>
</feature>
<feature type="compositionally biased region" description="Polar residues" evidence="1">
    <location>
        <begin position="363"/>
        <end position="386"/>
    </location>
</feature>
<feature type="region of interest" description="Disordered" evidence="1">
    <location>
        <begin position="613"/>
        <end position="644"/>
    </location>
</feature>
<feature type="compositionally biased region" description="Acidic residues" evidence="1">
    <location>
        <begin position="909"/>
        <end position="919"/>
    </location>
</feature>
<feature type="compositionally biased region" description="Gly residues" evidence="1">
    <location>
        <begin position="296"/>
        <end position="311"/>
    </location>
</feature>
<evidence type="ECO:0000256" key="1">
    <source>
        <dbReference type="SAM" id="MobiDB-lite"/>
    </source>
</evidence>
<feature type="compositionally biased region" description="Acidic residues" evidence="1">
    <location>
        <begin position="886"/>
        <end position="898"/>
    </location>
</feature>
<dbReference type="Gene3D" id="1.20.58.2200">
    <property type="match status" value="1"/>
</dbReference>
<dbReference type="Proteomes" id="UP001273505">
    <property type="component" value="Unassembled WGS sequence"/>
</dbReference>
<dbReference type="NCBIfam" id="TIGR03504">
    <property type="entry name" value="FimV_Cterm"/>
    <property type="match status" value="1"/>
</dbReference>
<feature type="compositionally biased region" description="Polar residues" evidence="1">
    <location>
        <begin position="146"/>
        <end position="155"/>
    </location>
</feature>
<feature type="compositionally biased region" description="Low complexity" evidence="1">
    <location>
        <begin position="899"/>
        <end position="908"/>
    </location>
</feature>
<comment type="caution">
    <text evidence="3">The sequence shown here is derived from an EMBL/GenBank/DDBJ whole genome shotgun (WGS) entry which is preliminary data.</text>
</comment>
<proteinExistence type="predicted"/>
<reference evidence="3 4" key="1">
    <citation type="submission" date="2023-11" db="EMBL/GenBank/DDBJ databases">
        <title>Gilvimarinus fulvus sp. nov., isolated from the surface of Kelp.</title>
        <authorList>
            <person name="Sun Y.Y."/>
            <person name="Gong Y."/>
            <person name="Du Z.J."/>
        </authorList>
    </citation>
    <scope>NUCLEOTIDE SEQUENCE [LARGE SCALE GENOMIC DNA]</scope>
    <source>
        <strain evidence="3 4">SDUM040013</strain>
    </source>
</reference>
<gene>
    <name evidence="3" type="ORF">SCD92_10070</name>
</gene>
<feature type="compositionally biased region" description="Acidic residues" evidence="1">
    <location>
        <begin position="766"/>
        <end position="806"/>
    </location>
</feature>
<dbReference type="CDD" id="cd00118">
    <property type="entry name" value="LysM"/>
    <property type="match status" value="1"/>
</dbReference>
<protein>
    <submittedName>
        <fullName evidence="3">FimV/HubP family polar landmark protein</fullName>
    </submittedName>
</protein>
<feature type="region of interest" description="Disordered" evidence="1">
    <location>
        <begin position="146"/>
        <end position="180"/>
    </location>
</feature>
<dbReference type="InterPro" id="IPR038440">
    <property type="entry name" value="FimV_C_sf"/>
</dbReference>